<feature type="chain" id="PRO_5022239414" evidence="1">
    <location>
        <begin position="22"/>
        <end position="803"/>
    </location>
</feature>
<protein>
    <submittedName>
        <fullName evidence="4">F5/8 type C domain protein</fullName>
    </submittedName>
</protein>
<dbReference type="InterPro" id="IPR011444">
    <property type="entry name" value="DUF1549"/>
</dbReference>
<proteinExistence type="predicted"/>
<dbReference type="Gene3D" id="2.60.120.260">
    <property type="entry name" value="Galactose-binding domain-like"/>
    <property type="match status" value="1"/>
</dbReference>
<feature type="signal peptide" evidence="1">
    <location>
        <begin position="1"/>
        <end position="21"/>
    </location>
</feature>
<gene>
    <name evidence="4" type="ORF">ETAA1_19010</name>
</gene>
<dbReference type="SUPFAM" id="SSF49785">
    <property type="entry name" value="Galactose-binding domain-like"/>
    <property type="match status" value="1"/>
</dbReference>
<dbReference type="OrthoDB" id="127107at2"/>
<organism evidence="4 5">
    <name type="scientific">Urbifossiella limnaea</name>
    <dbReference type="NCBI Taxonomy" id="2528023"/>
    <lineage>
        <taxon>Bacteria</taxon>
        <taxon>Pseudomonadati</taxon>
        <taxon>Planctomycetota</taxon>
        <taxon>Planctomycetia</taxon>
        <taxon>Gemmatales</taxon>
        <taxon>Gemmataceae</taxon>
        <taxon>Urbifossiella</taxon>
    </lineage>
</organism>
<dbReference type="InterPro" id="IPR008979">
    <property type="entry name" value="Galactose-bd-like_sf"/>
</dbReference>
<dbReference type="EMBL" id="CP036273">
    <property type="protein sequence ID" value="QDU19961.1"/>
    <property type="molecule type" value="Genomic_DNA"/>
</dbReference>
<sequence precursor="true">MPSRTLLSCVALFALVPVAHADDHWAFAPVKRPPVPVAAGRTAIDRFVVAKLADKGLSLSPAADRRTLFRRLSFDLIGLPPTPDDVDAFVRDPDPAAYEKLVEKLLASPHYGERWARHWLDVVRYADSHGFEMNNPRPTAYHYRDYVIRALNADVPFDRFVREQLAGDALGADAATGFLVAGPWDQVKSPDPVLTANQRADELHDLIGTAGSAFLGLTVACARCHDHKFDPIPAEDYYRVKAVFAGVQHGERAVKLPGAADPKADTDRLTAQVAELDAKLAALEPLADPAAVKPRRMPVSPLLNTERFAPVAARYVRFVAFETNQGEPCLDELEAFTAGPTPVNVARGGKLRSSGDYPGGTLHKLEHLTDGRYGNGRSWISSTPRGWVEVEFADVAKIDRVVWARDREGKFADRLPTRYRIDVSADRAAWVVVASSDDRLPVGDKSTAPPALAAAQLLEWANLSRQRDDVRKRLADAARGMVAYAGRFTTPEAVHLLGRGDVTQKRDAVGPGALTEIGAPLDIPDAATDVERRKAFAAWVTDPKHPLTARVVVNRLWHWHFGTGLVDTPSDFGKNGGRPSHPELLDWLAAELVEHGWSLKHVHRLIVTSDTYRQASANRPDAAAKDAQSRLLWRYPPRRLEAEVLRDAVLAVSGKLDRTMYGPGFDLFEPNTNYVRVYTPKTTFGPAEFRRMVYQHRPRMQPDDTFGAFDCPDGGQVAPRRNVSITPLQALNLLNSPFVVQQAGFFAARVEKDADPVASAFRLAFQRAPRADELAAARELVAKHGLPALCRALLNANEFVFVD</sequence>
<evidence type="ECO:0000313" key="5">
    <source>
        <dbReference type="Proteomes" id="UP000319576"/>
    </source>
</evidence>
<dbReference type="AlphaFoldDB" id="A0A517XR33"/>
<accession>A0A517XR33</accession>
<evidence type="ECO:0000259" key="3">
    <source>
        <dbReference type="Pfam" id="PF07587"/>
    </source>
</evidence>
<dbReference type="PANTHER" id="PTHR35889:SF3">
    <property type="entry name" value="F-BOX DOMAIN-CONTAINING PROTEIN"/>
    <property type="match status" value="1"/>
</dbReference>
<dbReference type="InterPro" id="IPR022655">
    <property type="entry name" value="DUF1553"/>
</dbReference>
<dbReference type="RefSeq" id="WP_145236731.1">
    <property type="nucleotide sequence ID" value="NZ_CP036273.1"/>
</dbReference>
<keyword evidence="1" id="KW-0732">Signal</keyword>
<dbReference type="PANTHER" id="PTHR35889">
    <property type="entry name" value="CYCLOINULO-OLIGOSACCHARIDE FRUCTANOTRANSFERASE-RELATED"/>
    <property type="match status" value="1"/>
</dbReference>
<evidence type="ECO:0000313" key="4">
    <source>
        <dbReference type="EMBL" id="QDU19961.1"/>
    </source>
</evidence>
<keyword evidence="5" id="KW-1185">Reference proteome</keyword>
<reference evidence="4 5" key="1">
    <citation type="submission" date="2019-02" db="EMBL/GenBank/DDBJ databases">
        <title>Deep-cultivation of Planctomycetes and their phenomic and genomic characterization uncovers novel biology.</title>
        <authorList>
            <person name="Wiegand S."/>
            <person name="Jogler M."/>
            <person name="Boedeker C."/>
            <person name="Pinto D."/>
            <person name="Vollmers J."/>
            <person name="Rivas-Marin E."/>
            <person name="Kohn T."/>
            <person name="Peeters S.H."/>
            <person name="Heuer A."/>
            <person name="Rast P."/>
            <person name="Oberbeckmann S."/>
            <person name="Bunk B."/>
            <person name="Jeske O."/>
            <person name="Meyerdierks A."/>
            <person name="Storesund J.E."/>
            <person name="Kallscheuer N."/>
            <person name="Luecker S."/>
            <person name="Lage O.M."/>
            <person name="Pohl T."/>
            <person name="Merkel B.J."/>
            <person name="Hornburger P."/>
            <person name="Mueller R.-W."/>
            <person name="Bruemmer F."/>
            <person name="Labrenz M."/>
            <person name="Spormann A.M."/>
            <person name="Op den Camp H."/>
            <person name="Overmann J."/>
            <person name="Amann R."/>
            <person name="Jetten M.S.M."/>
            <person name="Mascher T."/>
            <person name="Medema M.H."/>
            <person name="Devos D.P."/>
            <person name="Kaster A.-K."/>
            <person name="Ovreas L."/>
            <person name="Rohde M."/>
            <person name="Galperin M.Y."/>
            <person name="Jogler C."/>
        </authorList>
    </citation>
    <scope>NUCLEOTIDE SEQUENCE [LARGE SCALE GENOMIC DNA]</scope>
    <source>
        <strain evidence="4 5">ETA_A1</strain>
    </source>
</reference>
<feature type="domain" description="DUF1553" evidence="3">
    <location>
        <begin position="532"/>
        <end position="780"/>
    </location>
</feature>
<evidence type="ECO:0000259" key="2">
    <source>
        <dbReference type="Pfam" id="PF07583"/>
    </source>
</evidence>
<dbReference type="KEGG" id="uli:ETAA1_19010"/>
<dbReference type="Proteomes" id="UP000319576">
    <property type="component" value="Chromosome"/>
</dbReference>
<dbReference type="Pfam" id="PF07583">
    <property type="entry name" value="PSCyt2"/>
    <property type="match status" value="1"/>
</dbReference>
<feature type="domain" description="DUF1549" evidence="2">
    <location>
        <begin position="44"/>
        <end position="248"/>
    </location>
</feature>
<name>A0A517XR33_9BACT</name>
<dbReference type="Pfam" id="PF07587">
    <property type="entry name" value="PSD1"/>
    <property type="match status" value="1"/>
</dbReference>
<evidence type="ECO:0000256" key="1">
    <source>
        <dbReference type="SAM" id="SignalP"/>
    </source>
</evidence>